<evidence type="ECO:0000256" key="6">
    <source>
        <dbReference type="ARBA" id="ARBA00022807"/>
    </source>
</evidence>
<dbReference type="GO" id="GO:0005886">
    <property type="term" value="C:plasma membrane"/>
    <property type="evidence" value="ECO:0007669"/>
    <property type="project" value="UniProtKB-SubCell"/>
</dbReference>
<evidence type="ECO:0000256" key="10">
    <source>
        <dbReference type="SAM" id="Phobius"/>
    </source>
</evidence>
<accession>A0A369BD76</accession>
<feature type="domain" description="ABC transporter" evidence="11">
    <location>
        <begin position="676"/>
        <end position="909"/>
    </location>
</feature>
<organism evidence="13 14">
    <name type="scientific">Anaerobacterium chartisolvens</name>
    <dbReference type="NCBI Taxonomy" id="1297424"/>
    <lineage>
        <taxon>Bacteria</taxon>
        <taxon>Bacillati</taxon>
        <taxon>Bacillota</taxon>
        <taxon>Clostridia</taxon>
        <taxon>Eubacteriales</taxon>
        <taxon>Oscillospiraceae</taxon>
        <taxon>Anaerobacterium</taxon>
    </lineage>
</organism>
<protein>
    <submittedName>
        <fullName evidence="13">ATP-binding cassette subfamily C protein</fullName>
    </submittedName>
</protein>
<feature type="transmembrane region" description="Helical" evidence="10">
    <location>
        <begin position="473"/>
        <end position="497"/>
    </location>
</feature>
<dbReference type="GO" id="GO:0016887">
    <property type="term" value="F:ATP hydrolysis activity"/>
    <property type="evidence" value="ECO:0007669"/>
    <property type="project" value="InterPro"/>
</dbReference>
<evidence type="ECO:0000313" key="13">
    <source>
        <dbReference type="EMBL" id="RCX19351.1"/>
    </source>
</evidence>
<dbReference type="Pfam" id="PF00664">
    <property type="entry name" value="ABC_membrane"/>
    <property type="match status" value="1"/>
</dbReference>
<evidence type="ECO:0000259" key="12">
    <source>
        <dbReference type="PROSITE" id="PS50929"/>
    </source>
</evidence>
<dbReference type="Gene3D" id="1.20.1560.10">
    <property type="entry name" value="ABC transporter type 1, transmembrane domain"/>
    <property type="match status" value="1"/>
</dbReference>
<keyword evidence="14" id="KW-1185">Reference proteome</keyword>
<reference evidence="13 14" key="1">
    <citation type="submission" date="2018-07" db="EMBL/GenBank/DDBJ databases">
        <title>Genomic Encyclopedia of Type Strains, Phase IV (KMG-IV): sequencing the most valuable type-strain genomes for metagenomic binning, comparative biology and taxonomic classification.</title>
        <authorList>
            <person name="Goeker M."/>
        </authorList>
    </citation>
    <scope>NUCLEOTIDE SEQUENCE [LARGE SCALE GENOMIC DNA]</scope>
    <source>
        <strain evidence="13 14">DSM 27016</strain>
    </source>
</reference>
<keyword evidence="6" id="KW-0788">Thiol protease</keyword>
<keyword evidence="6" id="KW-0645">Protease</keyword>
<comment type="caution">
    <text evidence="13">The sequence shown here is derived from an EMBL/GenBank/DDBJ whole genome shotgun (WGS) entry which is preliminary data.</text>
</comment>
<evidence type="ECO:0000313" key="14">
    <source>
        <dbReference type="Proteomes" id="UP000253034"/>
    </source>
</evidence>
<keyword evidence="8 10" id="KW-1133">Transmembrane helix</keyword>
<dbReference type="Proteomes" id="UP000253034">
    <property type="component" value="Unassembled WGS sequence"/>
</dbReference>
<name>A0A369BD76_9FIRM</name>
<keyword evidence="2" id="KW-0813">Transport</keyword>
<dbReference type="GO" id="GO:0140359">
    <property type="term" value="F:ABC-type transporter activity"/>
    <property type="evidence" value="ECO:0007669"/>
    <property type="project" value="InterPro"/>
</dbReference>
<dbReference type="InterPro" id="IPR039421">
    <property type="entry name" value="Type_1_exporter"/>
</dbReference>
<dbReference type="GO" id="GO:0005524">
    <property type="term" value="F:ATP binding"/>
    <property type="evidence" value="ECO:0007669"/>
    <property type="project" value="UniProtKB-KW"/>
</dbReference>
<keyword evidence="5" id="KW-0547">Nucleotide-binding</keyword>
<dbReference type="InterPro" id="IPR003593">
    <property type="entry name" value="AAA+_ATPase"/>
</dbReference>
<dbReference type="SUPFAM" id="SSF52540">
    <property type="entry name" value="P-loop containing nucleoside triphosphate hydrolases"/>
    <property type="match status" value="1"/>
</dbReference>
<dbReference type="InterPro" id="IPR036640">
    <property type="entry name" value="ABC1_TM_sf"/>
</dbReference>
<evidence type="ECO:0000256" key="3">
    <source>
        <dbReference type="ARBA" id="ARBA00022475"/>
    </source>
</evidence>
<keyword evidence="4 10" id="KW-0812">Transmembrane</keyword>
<dbReference type="PROSITE" id="PS00211">
    <property type="entry name" value="ABC_TRANSPORTER_1"/>
    <property type="match status" value="1"/>
</dbReference>
<feature type="transmembrane region" description="Helical" evidence="10">
    <location>
        <begin position="364"/>
        <end position="389"/>
    </location>
</feature>
<dbReference type="PANTHER" id="PTHR24221">
    <property type="entry name" value="ATP-BINDING CASSETTE SUB-FAMILY B"/>
    <property type="match status" value="1"/>
</dbReference>
<gene>
    <name evidence="13" type="ORF">DFR58_10396</name>
</gene>
<dbReference type="InterPro" id="IPR011527">
    <property type="entry name" value="ABC1_TM_dom"/>
</dbReference>
<dbReference type="FunFam" id="3.40.50.300:FF:000299">
    <property type="entry name" value="ABC transporter ATP-binding protein/permease"/>
    <property type="match status" value="1"/>
</dbReference>
<feature type="transmembrane region" description="Helical" evidence="10">
    <location>
        <begin position="401"/>
        <end position="421"/>
    </location>
</feature>
<proteinExistence type="predicted"/>
<dbReference type="InterPro" id="IPR017871">
    <property type="entry name" value="ABC_transporter-like_CS"/>
</dbReference>
<dbReference type="GO" id="GO:0008234">
    <property type="term" value="F:cysteine-type peptidase activity"/>
    <property type="evidence" value="ECO:0007669"/>
    <property type="project" value="UniProtKB-KW"/>
</dbReference>
<evidence type="ECO:0000256" key="1">
    <source>
        <dbReference type="ARBA" id="ARBA00004651"/>
    </source>
</evidence>
<dbReference type="PANTHER" id="PTHR24221:SF654">
    <property type="entry name" value="ATP-BINDING CASSETTE SUB-FAMILY B MEMBER 6"/>
    <property type="match status" value="1"/>
</dbReference>
<dbReference type="Gene3D" id="3.40.50.300">
    <property type="entry name" value="P-loop containing nucleotide triphosphate hydrolases"/>
    <property type="match status" value="1"/>
</dbReference>
<dbReference type="InterPro" id="IPR027417">
    <property type="entry name" value="P-loop_NTPase"/>
</dbReference>
<evidence type="ECO:0000259" key="11">
    <source>
        <dbReference type="PROSITE" id="PS50893"/>
    </source>
</evidence>
<evidence type="ECO:0000256" key="2">
    <source>
        <dbReference type="ARBA" id="ARBA00022448"/>
    </source>
</evidence>
<dbReference type="AlphaFoldDB" id="A0A369BD76"/>
<feature type="transmembrane region" description="Helical" evidence="10">
    <location>
        <begin position="618"/>
        <end position="646"/>
    </location>
</feature>
<dbReference type="SUPFAM" id="SSF90123">
    <property type="entry name" value="ABC transporter transmembrane region"/>
    <property type="match status" value="1"/>
</dbReference>
<dbReference type="InterPro" id="IPR003439">
    <property type="entry name" value="ABC_transporter-like_ATP-bd"/>
</dbReference>
<comment type="subcellular location">
    <subcellularLocation>
        <location evidence="1">Cell membrane</location>
        <topology evidence="1">Multi-pass membrane protein</topology>
    </subcellularLocation>
</comment>
<evidence type="ECO:0000256" key="8">
    <source>
        <dbReference type="ARBA" id="ARBA00022989"/>
    </source>
</evidence>
<sequence length="912" mass="101641">MISNRVGEYFMSVIKIFNKEGIRFAIDGSKPKLLDDPGYVWIVEQGRISIFLTALTKDNTAGAKNFLFEANEGELLFGIASEGFPDKKGFLASGPAGCSLIRLEVSRLIKLSEEDKSEQVVKMVEQWLKVLAKVGKREDLSLEESASTEEVISKGYEYLNNPLVREKYHRLVLELASDIWEKQKQMEKIRLQKKERCDRRLIDNSVSKLASINTKEKTIVLEEESGDSLLDACRLVGQSINIKIVPLPKSSTESQSGTQLEDIARASHIRTREVALNGEWYKQDSGPILGYMKKDGRPIALIPASPSRYILHDVALGIKKVVDEDTATEIKNFGFIFYRTFEQKKITLRDLAYFGYQSFWKRDLIVIMLMGILGGILGTAIPLATGIIFSRTIPEGESNQLLQIAFFLGASVMAMMIFQFVRSLATLRMEGKMDGSIQASVWDRLISLPVPFFKQFSAGELAMRAMGISHIRMVLSGVTLNTILSCIFSVFTFALLFYYDSKLAGIAAILVALAMAVMVLLGYRQVFFERKVLDVSNNISGILLQLIGGITKFRIAGAENRAFHQWAKVFGEQRKLSFKSKTLRNWLIVFNAFLPILSSMIIYYTLTSSNASLSPGQFIAFNSAFTAFMFSMVSLSESLVNANIVIPLYQRAKPILETLPEYDNAKINPKPLTGSIEVSHISFRYTEDGPFVLKDISFQIDEGDYVALVGTSGCGKSTLFRILLGFEKPETGVIYYNGQDLSKIDIRAVRKQLGVVLQNGQLMSGSIFDNIVGANPALTINDAWEAARMVGIEEDIKEMPMGMHTFISEGAGTISGGQKQRIMIARAIINKPKIIFFDEATSALDNRTQAIVSKSLDHIQATRVVIAHRLSTIINCNKIIVMDQGRIVESGTYQELMLNKGIFADLAKRQLA</sequence>
<dbReference type="EMBL" id="QPJT01000003">
    <property type="protein sequence ID" value="RCX19351.1"/>
    <property type="molecule type" value="Genomic_DNA"/>
</dbReference>
<dbReference type="PROSITE" id="PS50893">
    <property type="entry name" value="ABC_TRANSPORTER_2"/>
    <property type="match status" value="1"/>
</dbReference>
<dbReference type="InterPro" id="IPR022515">
    <property type="entry name" value="NHPM_micro_ABC2"/>
</dbReference>
<dbReference type="PROSITE" id="PS50929">
    <property type="entry name" value="ABC_TM1F"/>
    <property type="match status" value="1"/>
</dbReference>
<feature type="domain" description="ABC transmembrane type-1" evidence="12">
    <location>
        <begin position="365"/>
        <end position="641"/>
    </location>
</feature>
<evidence type="ECO:0000256" key="7">
    <source>
        <dbReference type="ARBA" id="ARBA00022840"/>
    </source>
</evidence>
<dbReference type="SMART" id="SM00382">
    <property type="entry name" value="AAA"/>
    <property type="match status" value="1"/>
</dbReference>
<dbReference type="GO" id="GO:0034040">
    <property type="term" value="F:ATPase-coupled lipid transmembrane transporter activity"/>
    <property type="evidence" value="ECO:0007669"/>
    <property type="project" value="TreeGrafter"/>
</dbReference>
<evidence type="ECO:0000256" key="4">
    <source>
        <dbReference type="ARBA" id="ARBA00022692"/>
    </source>
</evidence>
<keyword evidence="6" id="KW-0378">Hydrolase</keyword>
<keyword evidence="3" id="KW-1003">Cell membrane</keyword>
<dbReference type="NCBIfam" id="TIGR03797">
    <property type="entry name" value="NHLM_micro_ABC2"/>
    <property type="match status" value="1"/>
</dbReference>
<evidence type="ECO:0000256" key="9">
    <source>
        <dbReference type="ARBA" id="ARBA00023136"/>
    </source>
</evidence>
<feature type="transmembrane region" description="Helical" evidence="10">
    <location>
        <begin position="503"/>
        <end position="523"/>
    </location>
</feature>
<feature type="transmembrane region" description="Helical" evidence="10">
    <location>
        <begin position="583"/>
        <end position="606"/>
    </location>
</feature>
<keyword evidence="7 13" id="KW-0067">ATP-binding</keyword>
<evidence type="ECO:0000256" key="5">
    <source>
        <dbReference type="ARBA" id="ARBA00022741"/>
    </source>
</evidence>
<dbReference type="Pfam" id="PF00005">
    <property type="entry name" value="ABC_tran"/>
    <property type="match status" value="1"/>
</dbReference>
<keyword evidence="9 10" id="KW-0472">Membrane</keyword>